<dbReference type="OrthoDB" id="196847at2759"/>
<gene>
    <name evidence="6" type="ORF">FALBO_13534</name>
</gene>
<evidence type="ECO:0000256" key="3">
    <source>
        <dbReference type="ARBA" id="ARBA00022840"/>
    </source>
</evidence>
<proteinExistence type="predicted"/>
<dbReference type="PANTHER" id="PTHR18866">
    <property type="entry name" value="CARBOXYLASE:PYRUVATE/ACETYL-COA/PROPIONYL-COA CARBOXYLASE"/>
    <property type="match status" value="1"/>
</dbReference>
<dbReference type="InterPro" id="IPR016185">
    <property type="entry name" value="PreATP-grasp_dom_sf"/>
</dbReference>
<dbReference type="InterPro" id="IPR005481">
    <property type="entry name" value="BC-like_N"/>
</dbReference>
<reference evidence="6 7" key="1">
    <citation type="submission" date="2020-01" db="EMBL/GenBank/DDBJ databases">
        <title>Identification and distribution of gene clusters putatively required for synthesis of sphingolipid metabolism inhibitors in phylogenetically diverse species of the filamentous fungus Fusarium.</title>
        <authorList>
            <person name="Kim H.-S."/>
            <person name="Busman M."/>
            <person name="Brown D.W."/>
            <person name="Divon H."/>
            <person name="Uhlig S."/>
            <person name="Proctor R.H."/>
        </authorList>
    </citation>
    <scope>NUCLEOTIDE SEQUENCE [LARGE SCALE GENOMIC DNA]</scope>
    <source>
        <strain evidence="6 7">NRRL 20459</strain>
    </source>
</reference>
<keyword evidence="7" id="KW-1185">Reference proteome</keyword>
<dbReference type="InterPro" id="IPR011764">
    <property type="entry name" value="Biotin_carboxylation_dom"/>
</dbReference>
<protein>
    <recommendedName>
        <fullName evidence="5">Biotin carboxylation domain-containing protein</fullName>
    </recommendedName>
</protein>
<dbReference type="Gene3D" id="3.30.470.20">
    <property type="entry name" value="ATP-grasp fold, B domain"/>
    <property type="match status" value="1"/>
</dbReference>
<evidence type="ECO:0000256" key="2">
    <source>
        <dbReference type="ARBA" id="ARBA00022741"/>
    </source>
</evidence>
<keyword evidence="1" id="KW-0436">Ligase</keyword>
<dbReference type="Pfam" id="PF00289">
    <property type="entry name" value="Biotin_carb_N"/>
    <property type="match status" value="1"/>
</dbReference>
<dbReference type="GO" id="GO:0016874">
    <property type="term" value="F:ligase activity"/>
    <property type="evidence" value="ECO:0007669"/>
    <property type="project" value="UniProtKB-KW"/>
</dbReference>
<keyword evidence="2" id="KW-0547">Nucleotide-binding</keyword>
<feature type="non-terminal residue" evidence="6">
    <location>
        <position position="1"/>
    </location>
</feature>
<keyword evidence="3" id="KW-0067">ATP-binding</keyword>
<evidence type="ECO:0000256" key="1">
    <source>
        <dbReference type="ARBA" id="ARBA00022598"/>
    </source>
</evidence>
<dbReference type="AlphaFoldDB" id="A0A8H4L0F4"/>
<dbReference type="GO" id="GO:0005524">
    <property type="term" value="F:ATP binding"/>
    <property type="evidence" value="ECO:0007669"/>
    <property type="project" value="UniProtKB-KW"/>
</dbReference>
<feature type="non-terminal residue" evidence="6">
    <location>
        <position position="224"/>
    </location>
</feature>
<feature type="domain" description="Biotin carboxylation" evidence="5">
    <location>
        <begin position="22"/>
        <end position="224"/>
    </location>
</feature>
<dbReference type="InterPro" id="IPR050856">
    <property type="entry name" value="Biotin_carboxylase_complex"/>
</dbReference>
<dbReference type="PANTHER" id="PTHR18866:SF128">
    <property type="entry name" value="UREA AMIDOLYASE"/>
    <property type="match status" value="1"/>
</dbReference>
<dbReference type="PROSITE" id="PS50979">
    <property type="entry name" value="BC"/>
    <property type="match status" value="1"/>
</dbReference>
<accession>A0A8H4L0F4</accession>
<dbReference type="EMBL" id="JAADYS010002113">
    <property type="protein sequence ID" value="KAF4459701.1"/>
    <property type="molecule type" value="Genomic_DNA"/>
</dbReference>
<comment type="caution">
    <text evidence="6">The sequence shown here is derived from an EMBL/GenBank/DDBJ whole genome shotgun (WGS) entry which is preliminary data.</text>
</comment>
<evidence type="ECO:0000256" key="4">
    <source>
        <dbReference type="ARBA" id="ARBA00023267"/>
    </source>
</evidence>
<keyword evidence="4" id="KW-0092">Biotin</keyword>
<sequence>YSIGVGITNPCHGANRGNKGEPGCFLARGNMGVNPLTYLRKVLVANRACKELGTASIAIFTNANATSLHAPVADEAVLLPDADSHSYTDGEPGDAILDICCDYFVDAVIPGSGFCSGNIEFVAAVEAAGIIFVGLSVESVKAMGLKHEARAIAEAANVPYSPGTPLISTAGEILLKRSPALGSLLCSKPPVVAVAWASRWLLVLRAVSRVAHLQSQDRHRHLDT</sequence>
<evidence type="ECO:0000313" key="6">
    <source>
        <dbReference type="EMBL" id="KAF4459701.1"/>
    </source>
</evidence>
<evidence type="ECO:0000259" key="5">
    <source>
        <dbReference type="PROSITE" id="PS50979"/>
    </source>
</evidence>
<organism evidence="6 7">
    <name type="scientific">Fusarium albosuccineum</name>
    <dbReference type="NCBI Taxonomy" id="1237068"/>
    <lineage>
        <taxon>Eukaryota</taxon>
        <taxon>Fungi</taxon>
        <taxon>Dikarya</taxon>
        <taxon>Ascomycota</taxon>
        <taxon>Pezizomycotina</taxon>
        <taxon>Sordariomycetes</taxon>
        <taxon>Hypocreomycetidae</taxon>
        <taxon>Hypocreales</taxon>
        <taxon>Nectriaceae</taxon>
        <taxon>Fusarium</taxon>
        <taxon>Fusarium decemcellulare species complex</taxon>
    </lineage>
</organism>
<name>A0A8H4L0F4_9HYPO</name>
<evidence type="ECO:0000313" key="7">
    <source>
        <dbReference type="Proteomes" id="UP000554235"/>
    </source>
</evidence>
<dbReference type="SUPFAM" id="SSF52440">
    <property type="entry name" value="PreATP-grasp domain"/>
    <property type="match status" value="1"/>
</dbReference>
<dbReference type="Proteomes" id="UP000554235">
    <property type="component" value="Unassembled WGS sequence"/>
</dbReference>